<proteinExistence type="predicted"/>
<dbReference type="SMART" id="SM00387">
    <property type="entry name" value="HATPase_c"/>
    <property type="match status" value="1"/>
</dbReference>
<keyword evidence="7" id="KW-0067">ATP-binding</keyword>
<dbReference type="SUPFAM" id="SSF55785">
    <property type="entry name" value="PYP-like sensor domain (PAS domain)"/>
    <property type="match status" value="2"/>
</dbReference>
<evidence type="ECO:0000259" key="13">
    <source>
        <dbReference type="PROSITE" id="PS50112"/>
    </source>
</evidence>
<keyword evidence="16" id="KW-1185">Reference proteome</keyword>
<comment type="caution">
    <text evidence="15">The sequence shown here is derived from an EMBL/GenBank/DDBJ whole genome shotgun (WGS) entry which is preliminary data.</text>
</comment>
<protein>
    <recommendedName>
        <fullName evidence="2">histidine kinase</fullName>
        <ecNumber evidence="2">2.7.13.3</ecNumber>
    </recommendedName>
</protein>
<dbReference type="CDD" id="cd00082">
    <property type="entry name" value="HisKA"/>
    <property type="match status" value="1"/>
</dbReference>
<evidence type="ECO:0000259" key="14">
    <source>
        <dbReference type="PROSITE" id="PS50113"/>
    </source>
</evidence>
<dbReference type="PANTHER" id="PTHR43065">
    <property type="entry name" value="SENSOR HISTIDINE KINASE"/>
    <property type="match status" value="1"/>
</dbReference>
<gene>
    <name evidence="15" type="ORF">QWZ18_17265</name>
</gene>
<dbReference type="InterPro" id="IPR000014">
    <property type="entry name" value="PAS"/>
</dbReference>
<dbReference type="InterPro" id="IPR001789">
    <property type="entry name" value="Sig_transdc_resp-reg_receiver"/>
</dbReference>
<dbReference type="Gene3D" id="3.30.450.20">
    <property type="entry name" value="PAS domain"/>
    <property type="match status" value="2"/>
</dbReference>
<dbReference type="InterPro" id="IPR035965">
    <property type="entry name" value="PAS-like_dom_sf"/>
</dbReference>
<name>A0ABT8ARP4_9HYPH</name>
<organism evidence="15 16">
    <name type="scientific">Methylobacterium longum</name>
    <dbReference type="NCBI Taxonomy" id="767694"/>
    <lineage>
        <taxon>Bacteria</taxon>
        <taxon>Pseudomonadati</taxon>
        <taxon>Pseudomonadota</taxon>
        <taxon>Alphaproteobacteria</taxon>
        <taxon>Hyphomicrobiales</taxon>
        <taxon>Methylobacteriaceae</taxon>
        <taxon>Methylobacterium</taxon>
    </lineage>
</organism>
<dbReference type="EMBL" id="JAUFPT010000058">
    <property type="protein sequence ID" value="MDN3572367.1"/>
    <property type="molecule type" value="Genomic_DNA"/>
</dbReference>
<evidence type="ECO:0000256" key="4">
    <source>
        <dbReference type="ARBA" id="ARBA00022679"/>
    </source>
</evidence>
<evidence type="ECO:0000259" key="11">
    <source>
        <dbReference type="PROSITE" id="PS50109"/>
    </source>
</evidence>
<dbReference type="SUPFAM" id="SSF52172">
    <property type="entry name" value="CheY-like"/>
    <property type="match status" value="1"/>
</dbReference>
<dbReference type="InterPro" id="IPR001610">
    <property type="entry name" value="PAC"/>
</dbReference>
<evidence type="ECO:0000256" key="8">
    <source>
        <dbReference type="ARBA" id="ARBA00023012"/>
    </source>
</evidence>
<dbReference type="InterPro" id="IPR011006">
    <property type="entry name" value="CheY-like_superfamily"/>
</dbReference>
<feature type="domain" description="PAC" evidence="14">
    <location>
        <begin position="98"/>
        <end position="150"/>
    </location>
</feature>
<dbReference type="Gene3D" id="3.40.50.2300">
    <property type="match status" value="1"/>
</dbReference>
<dbReference type="PROSITE" id="PS50110">
    <property type="entry name" value="RESPONSE_REGULATORY"/>
    <property type="match status" value="1"/>
</dbReference>
<comment type="catalytic activity">
    <reaction evidence="1">
        <text>ATP + protein L-histidine = ADP + protein N-phospho-L-histidine.</text>
        <dbReference type="EC" id="2.7.13.3"/>
    </reaction>
</comment>
<evidence type="ECO:0000256" key="10">
    <source>
        <dbReference type="SAM" id="MobiDB-lite"/>
    </source>
</evidence>
<evidence type="ECO:0000256" key="3">
    <source>
        <dbReference type="ARBA" id="ARBA00022553"/>
    </source>
</evidence>
<dbReference type="PROSITE" id="PS50113">
    <property type="entry name" value="PAC"/>
    <property type="match status" value="2"/>
</dbReference>
<evidence type="ECO:0000313" key="16">
    <source>
        <dbReference type="Proteomes" id="UP001244297"/>
    </source>
</evidence>
<dbReference type="Pfam" id="PF00989">
    <property type="entry name" value="PAS"/>
    <property type="match status" value="1"/>
</dbReference>
<dbReference type="Pfam" id="PF00072">
    <property type="entry name" value="Response_reg"/>
    <property type="match status" value="1"/>
</dbReference>
<dbReference type="Pfam" id="PF00512">
    <property type="entry name" value="HisKA"/>
    <property type="match status" value="1"/>
</dbReference>
<dbReference type="Proteomes" id="UP001244297">
    <property type="component" value="Unassembled WGS sequence"/>
</dbReference>
<feature type="domain" description="PAS" evidence="13">
    <location>
        <begin position="151"/>
        <end position="224"/>
    </location>
</feature>
<dbReference type="Pfam" id="PF13426">
    <property type="entry name" value="PAS_9"/>
    <property type="match status" value="1"/>
</dbReference>
<evidence type="ECO:0000256" key="5">
    <source>
        <dbReference type="ARBA" id="ARBA00022741"/>
    </source>
</evidence>
<feature type="domain" description="PAC" evidence="14">
    <location>
        <begin position="226"/>
        <end position="278"/>
    </location>
</feature>
<dbReference type="Pfam" id="PF02518">
    <property type="entry name" value="HATPase_c"/>
    <property type="match status" value="1"/>
</dbReference>
<dbReference type="NCBIfam" id="TIGR00229">
    <property type="entry name" value="sensory_box"/>
    <property type="match status" value="2"/>
</dbReference>
<keyword evidence="5" id="KW-0547">Nucleotide-binding</keyword>
<keyword evidence="6" id="KW-0418">Kinase</keyword>
<dbReference type="InterPro" id="IPR013767">
    <property type="entry name" value="PAS_fold"/>
</dbReference>
<evidence type="ECO:0000256" key="2">
    <source>
        <dbReference type="ARBA" id="ARBA00012438"/>
    </source>
</evidence>
<feature type="modified residue" description="4-aspartylphosphate" evidence="9">
    <location>
        <position position="582"/>
    </location>
</feature>
<evidence type="ECO:0000313" key="15">
    <source>
        <dbReference type="EMBL" id="MDN3572367.1"/>
    </source>
</evidence>
<keyword evidence="8" id="KW-0902">Two-component regulatory system</keyword>
<evidence type="ECO:0000256" key="1">
    <source>
        <dbReference type="ARBA" id="ARBA00000085"/>
    </source>
</evidence>
<dbReference type="PRINTS" id="PR00344">
    <property type="entry name" value="BCTRLSENSOR"/>
</dbReference>
<dbReference type="PROSITE" id="PS50109">
    <property type="entry name" value="HIS_KIN"/>
    <property type="match status" value="1"/>
</dbReference>
<evidence type="ECO:0000256" key="6">
    <source>
        <dbReference type="ARBA" id="ARBA00022777"/>
    </source>
</evidence>
<accession>A0ABT8ARP4</accession>
<reference evidence="16" key="1">
    <citation type="journal article" date="2019" name="Int. J. Syst. Evol. Microbiol.">
        <title>The Global Catalogue of Microorganisms (GCM) 10K type strain sequencing project: providing services to taxonomists for standard genome sequencing and annotation.</title>
        <authorList>
            <consortium name="The Broad Institute Genomics Platform"/>
            <consortium name="The Broad Institute Genome Sequencing Center for Infectious Disease"/>
            <person name="Wu L."/>
            <person name="Ma J."/>
        </authorList>
    </citation>
    <scope>NUCLEOTIDE SEQUENCE [LARGE SCALE GENOMIC DNA]</scope>
    <source>
        <strain evidence="16">CECT 7806</strain>
    </source>
</reference>
<dbReference type="SMART" id="SM00091">
    <property type="entry name" value="PAS"/>
    <property type="match status" value="2"/>
</dbReference>
<keyword evidence="3 9" id="KW-0597">Phosphoprotein</keyword>
<dbReference type="InterPro" id="IPR003594">
    <property type="entry name" value="HATPase_dom"/>
</dbReference>
<feature type="domain" description="Response regulatory" evidence="12">
    <location>
        <begin position="532"/>
        <end position="645"/>
    </location>
</feature>
<dbReference type="CDD" id="cd00130">
    <property type="entry name" value="PAS"/>
    <property type="match status" value="2"/>
</dbReference>
<evidence type="ECO:0000256" key="9">
    <source>
        <dbReference type="PROSITE-ProRule" id="PRU00169"/>
    </source>
</evidence>
<evidence type="ECO:0000256" key="7">
    <source>
        <dbReference type="ARBA" id="ARBA00022840"/>
    </source>
</evidence>
<feature type="domain" description="PAS" evidence="13">
    <location>
        <begin position="23"/>
        <end position="81"/>
    </location>
</feature>
<keyword evidence="4" id="KW-0808">Transferase</keyword>
<dbReference type="SMART" id="SM00086">
    <property type="entry name" value="PAC"/>
    <property type="match status" value="2"/>
</dbReference>
<dbReference type="InterPro" id="IPR005467">
    <property type="entry name" value="His_kinase_dom"/>
</dbReference>
<dbReference type="PANTHER" id="PTHR43065:SF49">
    <property type="entry name" value="HISTIDINE KINASE"/>
    <property type="match status" value="1"/>
</dbReference>
<dbReference type="InterPro" id="IPR036097">
    <property type="entry name" value="HisK_dim/P_sf"/>
</dbReference>
<dbReference type="InterPro" id="IPR004358">
    <property type="entry name" value="Sig_transdc_His_kin-like_C"/>
</dbReference>
<dbReference type="SMART" id="SM00388">
    <property type="entry name" value="HisKA"/>
    <property type="match status" value="1"/>
</dbReference>
<dbReference type="EC" id="2.7.13.3" evidence="2"/>
<feature type="compositionally biased region" description="Polar residues" evidence="10">
    <location>
        <begin position="11"/>
        <end position="20"/>
    </location>
</feature>
<dbReference type="InterPro" id="IPR003661">
    <property type="entry name" value="HisK_dim/P_dom"/>
</dbReference>
<dbReference type="InterPro" id="IPR000700">
    <property type="entry name" value="PAS-assoc_C"/>
</dbReference>
<feature type="region of interest" description="Disordered" evidence="10">
    <location>
        <begin position="1"/>
        <end position="20"/>
    </location>
</feature>
<sequence length="665" mass="73322">MGQPVQEGTRMASQFGSATEPTDEQRFRLLVQSVTDYAIYMLDPTGIVVSWNPGAERFKGYTEAEIIGQHFSRFYTEEDRQTGLPKRALATAANEGRFEQEGWRVRKDGTRMWAHVVIDPIRDPSGTLIGFAKITRDISAQKAAREALRQSEERFRLLVQGVTDYAIFMLDPDGVVTNWNSGAARIKGYTEAEIVGQHFSRFYTEEDRAAGVPARALETAKREGRFEAEGWRVRKDGTRFWASVVIDAIRDDTGRLIGLAKVTRDITERRSGQEALEKARGSLFQAQKMEALGGLSSGIAHDFNNILTVILGNLDLLRRAPEQRRERLINNAVQAVEQGRKLTQQLLAFGRRHLHQPEVLDLNRLILGMDDMLKQSLRGDIRVEFDLAQELWPVEVDPAQLQIALINLAVNARDAMPRGGQFRIRTENVTAPGSDLEQSVAIAVSDTGSGMPPEVVARAFEPFFTTKEVGKGTGLGLPQVYAFAQQSRGSVRITSEVGRGTTFTISLPHTQAQIVERQRVSHDPDAAARPLRVLVVEDNAQVAEVAVSILTERGHAVVSSASASEALHVLTSGQPFDVILSDLVMPGEMNGFDLAQHVRDRWPTLPVLLATGYSDQAARAIKAGFPLISKPYEPAALLLAVEGAASEVTTPKQHSNVVRLPRVGK</sequence>
<dbReference type="SUPFAM" id="SSF55874">
    <property type="entry name" value="ATPase domain of HSP90 chaperone/DNA topoisomerase II/histidine kinase"/>
    <property type="match status" value="1"/>
</dbReference>
<dbReference type="InterPro" id="IPR036890">
    <property type="entry name" value="HATPase_C_sf"/>
</dbReference>
<evidence type="ECO:0000259" key="12">
    <source>
        <dbReference type="PROSITE" id="PS50110"/>
    </source>
</evidence>
<dbReference type="SMART" id="SM00448">
    <property type="entry name" value="REC"/>
    <property type="match status" value="1"/>
</dbReference>
<dbReference type="Gene3D" id="3.30.565.10">
    <property type="entry name" value="Histidine kinase-like ATPase, C-terminal domain"/>
    <property type="match status" value="1"/>
</dbReference>
<dbReference type="SUPFAM" id="SSF47384">
    <property type="entry name" value="Homodimeric domain of signal transducing histidine kinase"/>
    <property type="match status" value="1"/>
</dbReference>
<dbReference type="Gene3D" id="1.10.287.130">
    <property type="match status" value="1"/>
</dbReference>
<feature type="domain" description="Histidine kinase" evidence="11">
    <location>
        <begin position="298"/>
        <end position="511"/>
    </location>
</feature>
<dbReference type="PROSITE" id="PS50112">
    <property type="entry name" value="PAS"/>
    <property type="match status" value="2"/>
</dbReference>